<sequence length="232" mass="26448">MDSSPFSSFWKSFLLRRKRLLPSIVLTNESKGPGITDQRELVRHENWSGFLFIYKQTLSIGEQREPGREDVEIEDLTSKVAAKAMNSRWEGTATATTIGRTVQIRGCGSNGRGYIVLFAPTLHPLETGLYKHDHEKPIILSSTSALCKDVETAQTAEAATIAGKREGRGRLLRLRPCREQQQRRLFCHLAVEVLKSHGWRWRNRDLCDRSGALQPLQFDRRSETREFCNPPL</sequence>
<dbReference type="Proteomes" id="UP001178461">
    <property type="component" value="Chromosome 12"/>
</dbReference>
<organism evidence="1 2">
    <name type="scientific">Podarcis lilfordi</name>
    <name type="common">Lilford's wall lizard</name>
    <dbReference type="NCBI Taxonomy" id="74358"/>
    <lineage>
        <taxon>Eukaryota</taxon>
        <taxon>Metazoa</taxon>
        <taxon>Chordata</taxon>
        <taxon>Craniata</taxon>
        <taxon>Vertebrata</taxon>
        <taxon>Euteleostomi</taxon>
        <taxon>Lepidosauria</taxon>
        <taxon>Squamata</taxon>
        <taxon>Bifurcata</taxon>
        <taxon>Unidentata</taxon>
        <taxon>Episquamata</taxon>
        <taxon>Laterata</taxon>
        <taxon>Lacertibaenia</taxon>
        <taxon>Lacertidae</taxon>
        <taxon>Podarcis</taxon>
    </lineage>
</organism>
<name>A0AA35PKW2_9SAUR</name>
<gene>
    <name evidence="1" type="ORF">PODLI_1B001190</name>
</gene>
<dbReference type="AlphaFoldDB" id="A0AA35PKW2"/>
<accession>A0AA35PKW2</accession>
<proteinExistence type="predicted"/>
<evidence type="ECO:0000313" key="2">
    <source>
        <dbReference type="Proteomes" id="UP001178461"/>
    </source>
</evidence>
<dbReference type="EMBL" id="OX395137">
    <property type="protein sequence ID" value="CAI5788467.1"/>
    <property type="molecule type" value="Genomic_DNA"/>
</dbReference>
<reference evidence="1" key="1">
    <citation type="submission" date="2022-12" db="EMBL/GenBank/DDBJ databases">
        <authorList>
            <person name="Alioto T."/>
            <person name="Alioto T."/>
            <person name="Gomez Garrido J."/>
        </authorList>
    </citation>
    <scope>NUCLEOTIDE SEQUENCE</scope>
</reference>
<keyword evidence="2" id="KW-1185">Reference proteome</keyword>
<evidence type="ECO:0000313" key="1">
    <source>
        <dbReference type="EMBL" id="CAI5788467.1"/>
    </source>
</evidence>
<protein>
    <submittedName>
        <fullName evidence="1">Uncharacterized protein</fullName>
    </submittedName>
</protein>